<evidence type="ECO:0000256" key="6">
    <source>
        <dbReference type="ARBA" id="ARBA00023125"/>
    </source>
</evidence>
<evidence type="ECO:0000313" key="11">
    <source>
        <dbReference type="Proteomes" id="UP001057134"/>
    </source>
</evidence>
<dbReference type="PROSITE" id="PS50983">
    <property type="entry name" value="FE_B12_PBP"/>
    <property type="match status" value="1"/>
</dbReference>
<dbReference type="PANTHER" id="PTHR30532">
    <property type="entry name" value="IRON III DICITRATE-BINDING PERIPLASMIC PROTEIN"/>
    <property type="match status" value="1"/>
</dbReference>
<accession>A0ABY4RP25</accession>
<reference evidence="10" key="1">
    <citation type="submission" date="2018-02" db="EMBL/GenBank/DDBJ databases">
        <authorList>
            <person name="Kim S.-K."/>
            <person name="Jung H.-I."/>
            <person name="Lee S.-W."/>
        </authorList>
    </citation>
    <scope>NUCLEOTIDE SEQUENCE</scope>
    <source>
        <strain evidence="10">SK3146</strain>
    </source>
</reference>
<dbReference type="InterPro" id="IPR002491">
    <property type="entry name" value="ABC_transptr_periplasmic_BD"/>
</dbReference>
<dbReference type="SUPFAM" id="SSF46689">
    <property type="entry name" value="Homeodomain-like"/>
    <property type="match status" value="2"/>
</dbReference>
<reference evidence="10" key="2">
    <citation type="journal article" date="2021" name="J Anim Sci Technol">
        <title>Complete genome sequence of Paenibacillus konkukensis sp. nov. SK3146 as a potential probiotic strain.</title>
        <authorList>
            <person name="Jung H.I."/>
            <person name="Park S."/>
            <person name="Niu K.M."/>
            <person name="Lee S.W."/>
            <person name="Kothari D."/>
            <person name="Yi K.J."/>
            <person name="Kim S.K."/>
        </authorList>
    </citation>
    <scope>NUCLEOTIDE SEQUENCE</scope>
    <source>
        <strain evidence="10">SK3146</strain>
    </source>
</reference>
<sequence>MSAFSYHIDRMKHVLFLLDFMLKKQCPPRWGLRRRAINRHYLLFVAGGSLELNWNGAWLTMEAGKYALLVPGDVVEARAVSAETPEIVLLAFAYYEAPARANAGNTKRGAAEEPAADAESASLFGSRSRGLQAYGAPVMKLLRQLEAAAEERDDMGQWRRNMLLQQLFFAMAGEARSGARAHGGMREAIRRLVAYLDEHYMQEDLSLQALAESYGISWSNFSGIFKKYVGVRPIDYLTRLRMNHAKARLLQPLRMEEVARQVGYRDPLYFSRIFKKTIGVSPSVYRKNLDREHIVTLSPHVNDYLLALELQPFATLPYAGNDQLDGLLPYIADKLKDIRIIGERPQDWEALIRANPRMILGSDGGGRARLSPLSNIAPTVNVPLKDDWRSLLFELSALLDRKAQYTRWIRHFEQKAAGARRRLSKELRREETVMVLIASANELRVYGGRRQLGEILYRELGLLPPRGITLQDHYTCVTPEQLIRFDPDHIFLATTNSNLNRAQVRELLESDAWHRLSAVRKGNVYEVQSWLNGHAPIQHSLSIDIALSHLLKGASR</sequence>
<dbReference type="InterPro" id="IPR037923">
    <property type="entry name" value="HTH-like"/>
</dbReference>
<dbReference type="Pfam" id="PF01497">
    <property type="entry name" value="Peripla_BP_2"/>
    <property type="match status" value="1"/>
</dbReference>
<dbReference type="InterPro" id="IPR018062">
    <property type="entry name" value="HTH_AraC-typ_CS"/>
</dbReference>
<evidence type="ECO:0000256" key="3">
    <source>
        <dbReference type="ARBA" id="ARBA00022448"/>
    </source>
</evidence>
<dbReference type="InterPro" id="IPR020449">
    <property type="entry name" value="Tscrpt_reg_AraC-type_HTH"/>
</dbReference>
<dbReference type="InterPro" id="IPR051313">
    <property type="entry name" value="Bact_iron-sidero_bind"/>
</dbReference>
<comment type="similarity">
    <text evidence="2">Belongs to the bacterial solute-binding protein 8 family.</text>
</comment>
<keyword evidence="6" id="KW-0238">DNA-binding</keyword>
<dbReference type="SMART" id="SM00342">
    <property type="entry name" value="HTH_ARAC"/>
    <property type="match status" value="1"/>
</dbReference>
<evidence type="ECO:0000313" key="10">
    <source>
        <dbReference type="EMBL" id="UQZ84204.1"/>
    </source>
</evidence>
<comment type="subcellular location">
    <subcellularLocation>
        <location evidence="1">Cell envelope</location>
    </subcellularLocation>
</comment>
<evidence type="ECO:0000256" key="5">
    <source>
        <dbReference type="ARBA" id="ARBA00023015"/>
    </source>
</evidence>
<dbReference type="RefSeq" id="WP_249859992.1">
    <property type="nucleotide sequence ID" value="NZ_CP027059.1"/>
</dbReference>
<dbReference type="Proteomes" id="UP001057134">
    <property type="component" value="Chromosome"/>
</dbReference>
<keyword evidence="5" id="KW-0805">Transcription regulation</keyword>
<feature type="domain" description="HTH araC/xylS-type" evidence="8">
    <location>
        <begin position="190"/>
        <end position="288"/>
    </location>
</feature>
<dbReference type="PANTHER" id="PTHR30532:SF21">
    <property type="entry name" value="SIDEROPHORE-BINDING LIPOPROTEIN YFIY-RELATED"/>
    <property type="match status" value="1"/>
</dbReference>
<dbReference type="SUPFAM" id="SSF53807">
    <property type="entry name" value="Helical backbone' metal receptor"/>
    <property type="match status" value="1"/>
</dbReference>
<keyword evidence="3" id="KW-0813">Transport</keyword>
<keyword evidence="4" id="KW-0732">Signal</keyword>
<proteinExistence type="inferred from homology"/>
<dbReference type="PROSITE" id="PS01124">
    <property type="entry name" value="HTH_ARAC_FAMILY_2"/>
    <property type="match status" value="1"/>
</dbReference>
<gene>
    <name evidence="10" type="primary">btr_12</name>
    <name evidence="10" type="ORF">SK3146_03437</name>
</gene>
<dbReference type="EMBL" id="CP027059">
    <property type="protein sequence ID" value="UQZ84204.1"/>
    <property type="molecule type" value="Genomic_DNA"/>
</dbReference>
<dbReference type="Pfam" id="PF12833">
    <property type="entry name" value="HTH_18"/>
    <property type="match status" value="1"/>
</dbReference>
<keyword evidence="7" id="KW-0804">Transcription</keyword>
<dbReference type="Gene3D" id="1.10.10.60">
    <property type="entry name" value="Homeodomain-like"/>
    <property type="match status" value="2"/>
</dbReference>
<feature type="domain" description="Fe/B12 periplasmic-binding" evidence="9">
    <location>
        <begin position="293"/>
        <end position="556"/>
    </location>
</feature>
<dbReference type="PRINTS" id="PR00032">
    <property type="entry name" value="HTHARAC"/>
</dbReference>
<evidence type="ECO:0000256" key="7">
    <source>
        <dbReference type="ARBA" id="ARBA00023163"/>
    </source>
</evidence>
<dbReference type="Gene3D" id="3.40.50.1980">
    <property type="entry name" value="Nitrogenase molybdenum iron protein domain"/>
    <property type="match status" value="2"/>
</dbReference>
<keyword evidence="11" id="KW-1185">Reference proteome</keyword>
<organism evidence="10 11">
    <name type="scientific">Paenibacillus konkukensis</name>
    <dbReference type="NCBI Taxonomy" id="2020716"/>
    <lineage>
        <taxon>Bacteria</taxon>
        <taxon>Bacillati</taxon>
        <taxon>Bacillota</taxon>
        <taxon>Bacilli</taxon>
        <taxon>Bacillales</taxon>
        <taxon>Paenibacillaceae</taxon>
        <taxon>Paenibacillus</taxon>
    </lineage>
</organism>
<evidence type="ECO:0000256" key="2">
    <source>
        <dbReference type="ARBA" id="ARBA00008814"/>
    </source>
</evidence>
<evidence type="ECO:0000259" key="9">
    <source>
        <dbReference type="PROSITE" id="PS50983"/>
    </source>
</evidence>
<protein>
    <submittedName>
        <fullName evidence="10">HTH-type transcriptional activator Btr</fullName>
    </submittedName>
</protein>
<evidence type="ECO:0000256" key="4">
    <source>
        <dbReference type="ARBA" id="ARBA00022729"/>
    </source>
</evidence>
<dbReference type="SUPFAM" id="SSF51215">
    <property type="entry name" value="Regulatory protein AraC"/>
    <property type="match status" value="1"/>
</dbReference>
<evidence type="ECO:0000259" key="8">
    <source>
        <dbReference type="PROSITE" id="PS01124"/>
    </source>
</evidence>
<name>A0ABY4RP25_9BACL</name>
<dbReference type="InterPro" id="IPR018060">
    <property type="entry name" value="HTH_AraC"/>
</dbReference>
<dbReference type="PROSITE" id="PS00041">
    <property type="entry name" value="HTH_ARAC_FAMILY_1"/>
    <property type="match status" value="1"/>
</dbReference>
<evidence type="ECO:0000256" key="1">
    <source>
        <dbReference type="ARBA" id="ARBA00004196"/>
    </source>
</evidence>
<dbReference type="InterPro" id="IPR009057">
    <property type="entry name" value="Homeodomain-like_sf"/>
</dbReference>